<proteinExistence type="predicted"/>
<evidence type="ECO:0000313" key="2">
    <source>
        <dbReference type="Proteomes" id="UP000009315"/>
    </source>
</evidence>
<dbReference type="AlphaFoldDB" id="K8E692"/>
<accession>K8E692</accession>
<keyword evidence="2" id="KW-1185">Reference proteome</keyword>
<dbReference type="EMBL" id="CAOS01000001">
    <property type="protein sequence ID" value="CCO06973.1"/>
    <property type="molecule type" value="Genomic_DNA"/>
</dbReference>
<dbReference type="STRING" id="1121428.DESHY_10133"/>
<organism evidence="1 2">
    <name type="scientific">Desulforamulus hydrothermalis Lam5 = DSM 18033</name>
    <dbReference type="NCBI Taxonomy" id="1121428"/>
    <lineage>
        <taxon>Bacteria</taxon>
        <taxon>Bacillati</taxon>
        <taxon>Bacillota</taxon>
        <taxon>Clostridia</taxon>
        <taxon>Eubacteriales</taxon>
        <taxon>Peptococcaceae</taxon>
        <taxon>Desulforamulus</taxon>
    </lineage>
</organism>
<dbReference type="Proteomes" id="UP000009315">
    <property type="component" value="Unassembled WGS sequence"/>
</dbReference>
<sequence>MEKLCVLCNQLFQLTASCPNCGNDLSDQGLIQDYYDSYSPYEDQTVFEDGYRGYTEECCVHLLACPCCRFREFRALKRLPLQNYSNEMPELTNIKSLDNSVHRP</sequence>
<dbReference type="eggNOG" id="ENOG5033AT6">
    <property type="taxonomic scope" value="Bacteria"/>
</dbReference>
<comment type="caution">
    <text evidence="1">The sequence shown here is derived from an EMBL/GenBank/DDBJ whole genome shotgun (WGS) entry which is preliminary data.</text>
</comment>
<reference evidence="1 2" key="1">
    <citation type="journal article" date="2013" name="Genome Announc.">
        <title>Genome Sequence of the Sulfate-Reducing Bacterium Desulfotomaculum hydrothermale Lam5(T).</title>
        <authorList>
            <person name="Amin O."/>
            <person name="Fardeau M.L."/>
            <person name="Valette O."/>
            <person name="Hirschler-Rea A."/>
            <person name="Barbe V."/>
            <person name="Medigue C."/>
            <person name="Vacherie B."/>
            <person name="Ollivier B."/>
            <person name="Bertin P.N."/>
            <person name="Dolla A."/>
        </authorList>
    </citation>
    <scope>NUCLEOTIDE SEQUENCE [LARGE SCALE GENOMIC DNA]</scope>
    <source>
        <strain evidence="2">Lam5 / DSM 18033</strain>
    </source>
</reference>
<dbReference type="OrthoDB" id="1683552at2"/>
<gene>
    <name evidence="1" type="ORF">DESHY_10133</name>
</gene>
<evidence type="ECO:0000313" key="1">
    <source>
        <dbReference type="EMBL" id="CCO06973.1"/>
    </source>
</evidence>
<protein>
    <submittedName>
        <fullName evidence="1">Uncharacterized protein</fullName>
    </submittedName>
</protein>
<name>K8E692_9FIRM</name>
<dbReference type="PROSITE" id="PS51257">
    <property type="entry name" value="PROKAR_LIPOPROTEIN"/>
    <property type="match status" value="1"/>
</dbReference>